<accession>A0A835P8X7</accession>
<evidence type="ECO:0000313" key="3">
    <source>
        <dbReference type="Proteomes" id="UP000636800"/>
    </source>
</evidence>
<feature type="compositionally biased region" description="Basic residues" evidence="1">
    <location>
        <begin position="51"/>
        <end position="63"/>
    </location>
</feature>
<protein>
    <submittedName>
        <fullName evidence="2">Uncharacterized protein</fullName>
    </submittedName>
</protein>
<evidence type="ECO:0000256" key="1">
    <source>
        <dbReference type="SAM" id="MobiDB-lite"/>
    </source>
</evidence>
<organism evidence="2 3">
    <name type="scientific">Vanilla planifolia</name>
    <name type="common">Vanilla</name>
    <dbReference type="NCBI Taxonomy" id="51239"/>
    <lineage>
        <taxon>Eukaryota</taxon>
        <taxon>Viridiplantae</taxon>
        <taxon>Streptophyta</taxon>
        <taxon>Embryophyta</taxon>
        <taxon>Tracheophyta</taxon>
        <taxon>Spermatophyta</taxon>
        <taxon>Magnoliopsida</taxon>
        <taxon>Liliopsida</taxon>
        <taxon>Asparagales</taxon>
        <taxon>Orchidaceae</taxon>
        <taxon>Vanilloideae</taxon>
        <taxon>Vanilleae</taxon>
        <taxon>Vanilla</taxon>
    </lineage>
</organism>
<sequence length="75" mass="8377">MEVVSDGRVKEFIGVADDGVEVSLGRGDEVDIVHQKSSREVFPTPYAILKKGTRKHHPSRPYKTKGLENDKKISN</sequence>
<keyword evidence="3" id="KW-1185">Reference proteome</keyword>
<proteinExistence type="predicted"/>
<name>A0A835P8X7_VANPL</name>
<evidence type="ECO:0000313" key="2">
    <source>
        <dbReference type="EMBL" id="KAG0447794.1"/>
    </source>
</evidence>
<dbReference type="EMBL" id="JADCNL010000426">
    <property type="protein sequence ID" value="KAG0447794.1"/>
    <property type="molecule type" value="Genomic_DNA"/>
</dbReference>
<dbReference type="Proteomes" id="UP000636800">
    <property type="component" value="Unassembled WGS sequence"/>
</dbReference>
<comment type="caution">
    <text evidence="2">The sequence shown here is derived from an EMBL/GenBank/DDBJ whole genome shotgun (WGS) entry which is preliminary data.</text>
</comment>
<dbReference type="AlphaFoldDB" id="A0A835P8X7"/>
<gene>
    <name evidence="2" type="ORF">HPP92_028158</name>
</gene>
<reference evidence="2 3" key="1">
    <citation type="journal article" date="2020" name="Nat. Food">
        <title>A phased Vanilla planifolia genome enables genetic improvement of flavour and production.</title>
        <authorList>
            <person name="Hasing T."/>
            <person name="Tang H."/>
            <person name="Brym M."/>
            <person name="Khazi F."/>
            <person name="Huang T."/>
            <person name="Chambers A.H."/>
        </authorList>
    </citation>
    <scope>NUCLEOTIDE SEQUENCE [LARGE SCALE GENOMIC DNA]</scope>
    <source>
        <tissue evidence="2">Leaf</tissue>
    </source>
</reference>
<feature type="compositionally biased region" description="Basic and acidic residues" evidence="1">
    <location>
        <begin position="65"/>
        <end position="75"/>
    </location>
</feature>
<feature type="region of interest" description="Disordered" evidence="1">
    <location>
        <begin position="50"/>
        <end position="75"/>
    </location>
</feature>